<evidence type="ECO:0000259" key="1">
    <source>
        <dbReference type="PROSITE" id="PS51462"/>
    </source>
</evidence>
<evidence type="ECO:0000313" key="2">
    <source>
        <dbReference type="EMBL" id="QDV06940.1"/>
    </source>
</evidence>
<dbReference type="InterPro" id="IPR015797">
    <property type="entry name" value="NUDIX_hydrolase-like_dom_sf"/>
</dbReference>
<name>A0A518ES71_9BACT</name>
<dbReference type="InterPro" id="IPR000086">
    <property type="entry name" value="NUDIX_hydrolase_dom"/>
</dbReference>
<dbReference type="OrthoDB" id="9787476at2"/>
<dbReference type="Gene3D" id="3.90.79.10">
    <property type="entry name" value="Nucleoside Triphosphate Pyrophosphohydrolase"/>
    <property type="match status" value="1"/>
</dbReference>
<accession>A0A518ES71</accession>
<dbReference type="Pfam" id="PF00293">
    <property type="entry name" value="NUDIX"/>
    <property type="match status" value="1"/>
</dbReference>
<evidence type="ECO:0000313" key="3">
    <source>
        <dbReference type="Proteomes" id="UP000320390"/>
    </source>
</evidence>
<dbReference type="PROSITE" id="PS51462">
    <property type="entry name" value="NUDIX"/>
    <property type="match status" value="1"/>
</dbReference>
<dbReference type="CDD" id="cd03674">
    <property type="entry name" value="NUDIX_Hydrolase"/>
    <property type="match status" value="1"/>
</dbReference>
<dbReference type="RefSeq" id="WP_145197571.1">
    <property type="nucleotide sequence ID" value="NZ_CP036434.1"/>
</dbReference>
<sequence>MEALDPAASLAEARDCLRQTQEDSIGAVPLAFRDEIDAFLVEHGPIALTRDCVPGHLTASCLLWNATGTKVLLHHHRKLGLWLQFGGHCDGDGDTRRVATRETVEESGIEPSFVTPAPIDFDIHSIPARPAKGDRAAEPEHLHLDVRYLALAPADAVEQISDESLELRWFTPEAATAQGLDLSLQRMLNLGPPRPALRK</sequence>
<proteinExistence type="predicted"/>
<gene>
    <name evidence="2" type="ORF">Poly30_24580</name>
</gene>
<organism evidence="2 3">
    <name type="scientific">Saltatorellus ferox</name>
    <dbReference type="NCBI Taxonomy" id="2528018"/>
    <lineage>
        <taxon>Bacteria</taxon>
        <taxon>Pseudomonadati</taxon>
        <taxon>Planctomycetota</taxon>
        <taxon>Planctomycetia</taxon>
        <taxon>Planctomycetia incertae sedis</taxon>
        <taxon>Saltatorellus</taxon>
    </lineage>
</organism>
<keyword evidence="3" id="KW-1185">Reference proteome</keyword>
<reference evidence="2 3" key="1">
    <citation type="submission" date="2019-02" db="EMBL/GenBank/DDBJ databases">
        <title>Deep-cultivation of Planctomycetes and their phenomic and genomic characterization uncovers novel biology.</title>
        <authorList>
            <person name="Wiegand S."/>
            <person name="Jogler M."/>
            <person name="Boedeker C."/>
            <person name="Pinto D."/>
            <person name="Vollmers J."/>
            <person name="Rivas-Marin E."/>
            <person name="Kohn T."/>
            <person name="Peeters S.H."/>
            <person name="Heuer A."/>
            <person name="Rast P."/>
            <person name="Oberbeckmann S."/>
            <person name="Bunk B."/>
            <person name="Jeske O."/>
            <person name="Meyerdierks A."/>
            <person name="Storesund J.E."/>
            <person name="Kallscheuer N."/>
            <person name="Luecker S."/>
            <person name="Lage O.M."/>
            <person name="Pohl T."/>
            <person name="Merkel B.J."/>
            <person name="Hornburger P."/>
            <person name="Mueller R.-W."/>
            <person name="Bruemmer F."/>
            <person name="Labrenz M."/>
            <person name="Spormann A.M."/>
            <person name="Op den Camp H."/>
            <person name="Overmann J."/>
            <person name="Amann R."/>
            <person name="Jetten M.S.M."/>
            <person name="Mascher T."/>
            <person name="Medema M.H."/>
            <person name="Devos D.P."/>
            <person name="Kaster A.-K."/>
            <person name="Ovreas L."/>
            <person name="Rohde M."/>
            <person name="Galperin M.Y."/>
            <person name="Jogler C."/>
        </authorList>
    </citation>
    <scope>NUCLEOTIDE SEQUENCE [LARGE SCALE GENOMIC DNA]</scope>
    <source>
        <strain evidence="2 3">Poly30</strain>
    </source>
</reference>
<protein>
    <submittedName>
        <fullName evidence="2">NUDIX domain protein</fullName>
    </submittedName>
</protein>
<dbReference type="SUPFAM" id="SSF55811">
    <property type="entry name" value="Nudix"/>
    <property type="match status" value="1"/>
</dbReference>
<feature type="domain" description="Nudix hydrolase" evidence="1">
    <location>
        <begin position="54"/>
        <end position="199"/>
    </location>
</feature>
<dbReference type="EMBL" id="CP036434">
    <property type="protein sequence ID" value="QDV06940.1"/>
    <property type="molecule type" value="Genomic_DNA"/>
</dbReference>
<dbReference type="Proteomes" id="UP000320390">
    <property type="component" value="Chromosome"/>
</dbReference>
<dbReference type="AlphaFoldDB" id="A0A518ES71"/>